<dbReference type="EMBL" id="LS483452">
    <property type="protein sequence ID" value="SQH75493.1"/>
    <property type="molecule type" value="Genomic_DNA"/>
</dbReference>
<proteinExistence type="predicted"/>
<evidence type="ECO:0000313" key="2">
    <source>
        <dbReference type="Proteomes" id="UP000250123"/>
    </source>
</evidence>
<reference evidence="2" key="1">
    <citation type="submission" date="2018-06" db="EMBL/GenBank/DDBJ databases">
        <authorList>
            <person name="Cea G.-C."/>
            <person name="William W."/>
        </authorList>
    </citation>
    <scope>NUCLEOTIDE SEQUENCE [LARGE SCALE GENOMIC DNA]</scope>
    <source>
        <strain evidence="2">DB21MT-2</strain>
    </source>
</reference>
<dbReference type="Proteomes" id="UP000250123">
    <property type="component" value="Chromosome SHEWBE"/>
</dbReference>
<dbReference type="KEGG" id="sbk:SHEWBE_1527"/>
<name>A0A330M212_9GAMM</name>
<dbReference type="AlphaFoldDB" id="A0A330M212"/>
<accession>A0A330M212</accession>
<gene>
    <name evidence="1" type="ORF">SHEWBE_1527</name>
</gene>
<evidence type="ECO:0000313" key="1">
    <source>
        <dbReference type="EMBL" id="SQH75493.1"/>
    </source>
</evidence>
<organism evidence="1 2">
    <name type="scientific">Shewanella benthica</name>
    <dbReference type="NCBI Taxonomy" id="43661"/>
    <lineage>
        <taxon>Bacteria</taxon>
        <taxon>Pseudomonadati</taxon>
        <taxon>Pseudomonadota</taxon>
        <taxon>Gammaproteobacteria</taxon>
        <taxon>Alteromonadales</taxon>
        <taxon>Shewanellaceae</taxon>
        <taxon>Shewanella</taxon>
    </lineage>
</organism>
<sequence>MINCLMELVSISMCNSCFINPRYQAIKRTPKRPFYQSRLS</sequence>
<protein>
    <submittedName>
        <fullName evidence="1">Uncharacterized protein</fullName>
    </submittedName>
</protein>